<dbReference type="Proteomes" id="UP000012062">
    <property type="component" value="Unassembled WGS sequence"/>
</dbReference>
<evidence type="ECO:0000313" key="2">
    <source>
        <dbReference type="Proteomes" id="UP000012062"/>
    </source>
</evidence>
<reference evidence="1 2" key="1">
    <citation type="submission" date="2013-02" db="EMBL/GenBank/DDBJ databases">
        <authorList>
            <person name="Genoscope - CEA"/>
        </authorList>
    </citation>
    <scope>NUCLEOTIDE SEQUENCE [LARGE SCALE GENOMIC DNA]</scope>
    <source>
        <strain evidence="1 2">STM 2683</strain>
    </source>
</reference>
<keyword evidence="2" id="KW-1185">Reference proteome</keyword>
<gene>
    <name evidence="1" type="ORF">MESS2_330052</name>
</gene>
<proteinExistence type="predicted"/>
<dbReference type="AlphaFoldDB" id="M5ER74"/>
<dbReference type="EMBL" id="CAUM01000099">
    <property type="protein sequence ID" value="CCV06593.1"/>
    <property type="molecule type" value="Genomic_DNA"/>
</dbReference>
<sequence length="47" mass="4969">MALLIGESPPDEKFYHTDCGGAVTLEESLRKALRPAAGVPAGQEKLT</sequence>
<protein>
    <submittedName>
        <fullName evidence="1">Uncharacterized protein</fullName>
    </submittedName>
</protein>
<accession>M5ER74</accession>
<name>M5ER74_9HYPH</name>
<organism evidence="1 2">
    <name type="scientific">Mesorhizobium metallidurans STM 2683</name>
    <dbReference type="NCBI Taxonomy" id="1297569"/>
    <lineage>
        <taxon>Bacteria</taxon>
        <taxon>Pseudomonadati</taxon>
        <taxon>Pseudomonadota</taxon>
        <taxon>Alphaproteobacteria</taxon>
        <taxon>Hyphomicrobiales</taxon>
        <taxon>Phyllobacteriaceae</taxon>
        <taxon>Mesorhizobium</taxon>
    </lineage>
</organism>
<evidence type="ECO:0000313" key="1">
    <source>
        <dbReference type="EMBL" id="CCV06593.1"/>
    </source>
</evidence>
<comment type="caution">
    <text evidence="1">The sequence shown here is derived from an EMBL/GenBank/DDBJ whole genome shotgun (WGS) entry which is preliminary data.</text>
</comment>
<dbReference type="STRING" id="1297569.MESS2_330052"/>